<evidence type="ECO:0000259" key="14">
    <source>
        <dbReference type="Pfam" id="PF08264"/>
    </source>
</evidence>
<dbReference type="FunFam" id="3.40.50.620:FF:000032">
    <property type="entry name" value="Valine--tRNA ligase"/>
    <property type="match status" value="1"/>
</dbReference>
<dbReference type="InterPro" id="IPR019499">
    <property type="entry name" value="Val-tRNA_synth_tRNA-bd"/>
</dbReference>
<accession>A0A5D3YLK9</accession>
<dbReference type="InterPro" id="IPR010978">
    <property type="entry name" value="tRNA-bd_arm"/>
</dbReference>
<dbReference type="InterPro" id="IPR014729">
    <property type="entry name" value="Rossmann-like_a/b/a_fold"/>
</dbReference>
<proteinExistence type="inferred from homology"/>
<dbReference type="PANTHER" id="PTHR11946:SF109">
    <property type="entry name" value="VALINE--TRNA LIGASE"/>
    <property type="match status" value="1"/>
</dbReference>
<organism evidence="16 17">
    <name type="scientific">Fodinibius salinus</name>
    <dbReference type="NCBI Taxonomy" id="860790"/>
    <lineage>
        <taxon>Bacteria</taxon>
        <taxon>Pseudomonadati</taxon>
        <taxon>Balneolota</taxon>
        <taxon>Balneolia</taxon>
        <taxon>Balneolales</taxon>
        <taxon>Balneolaceae</taxon>
        <taxon>Fodinibius</taxon>
    </lineage>
</organism>
<keyword evidence="6 12" id="KW-0067">ATP-binding</keyword>
<dbReference type="Gene3D" id="1.10.287.380">
    <property type="entry name" value="Valyl-tRNA synthetase, C-terminal domain"/>
    <property type="match status" value="1"/>
</dbReference>
<comment type="function">
    <text evidence="12">Catalyzes the attachment of valine to tRNA(Val). As ValRS can inadvertently accommodate and process structurally similar amino acids such as threonine, to avoid such errors, it has a 'posttransfer' editing activity that hydrolyzes mischarged Thr-tRNA(Val) in a tRNA-dependent manner.</text>
</comment>
<dbReference type="RefSeq" id="WP_211359337.1">
    <property type="nucleotide sequence ID" value="NZ_VNHY01000001.1"/>
</dbReference>
<evidence type="ECO:0000313" key="16">
    <source>
        <dbReference type="EMBL" id="TYP95056.1"/>
    </source>
</evidence>
<keyword evidence="4 12" id="KW-0436">Ligase</keyword>
<feature type="binding site" evidence="12">
    <location>
        <position position="547"/>
    </location>
    <ligand>
        <name>ATP</name>
        <dbReference type="ChEBI" id="CHEBI:30616"/>
    </ligand>
</feature>
<dbReference type="NCBIfam" id="TIGR00422">
    <property type="entry name" value="valS"/>
    <property type="match status" value="1"/>
</dbReference>
<dbReference type="Gene3D" id="1.10.730.10">
    <property type="entry name" value="Isoleucyl-tRNA Synthetase, Domain 1"/>
    <property type="match status" value="1"/>
</dbReference>
<dbReference type="PROSITE" id="PS00178">
    <property type="entry name" value="AA_TRNA_LIGASE_I"/>
    <property type="match status" value="1"/>
</dbReference>
<dbReference type="SUPFAM" id="SSF52374">
    <property type="entry name" value="Nucleotidylyl transferase"/>
    <property type="match status" value="1"/>
</dbReference>
<keyword evidence="7 12" id="KW-0648">Protein biosynthesis</keyword>
<dbReference type="Pfam" id="PF00133">
    <property type="entry name" value="tRNA-synt_1"/>
    <property type="match status" value="1"/>
</dbReference>
<gene>
    <name evidence="12" type="primary">valS</name>
    <name evidence="16" type="ORF">LX73_0351</name>
</gene>
<dbReference type="PRINTS" id="PR00986">
    <property type="entry name" value="TRNASYNTHVAL"/>
</dbReference>
<dbReference type="GO" id="GO:0006438">
    <property type="term" value="P:valyl-tRNA aminoacylation"/>
    <property type="evidence" value="ECO:0007669"/>
    <property type="project" value="UniProtKB-UniRule"/>
</dbReference>
<comment type="subcellular location">
    <subcellularLocation>
        <location evidence="1 12">Cytoplasm</location>
    </subcellularLocation>
</comment>
<feature type="short sequence motif" description="'KMSKS' region" evidence="12">
    <location>
        <begin position="544"/>
        <end position="548"/>
    </location>
</feature>
<evidence type="ECO:0000256" key="11">
    <source>
        <dbReference type="ARBA" id="ARBA00060830"/>
    </source>
</evidence>
<comment type="subunit">
    <text evidence="2 12">Monomer.</text>
</comment>
<keyword evidence="8 12" id="KW-0175">Coiled coil</keyword>
<dbReference type="SUPFAM" id="SSF46589">
    <property type="entry name" value="tRNA-binding arm"/>
    <property type="match status" value="1"/>
</dbReference>
<dbReference type="EC" id="6.1.1.9" evidence="12"/>
<dbReference type="InterPro" id="IPR009080">
    <property type="entry name" value="tRNAsynth_Ia_anticodon-bd"/>
</dbReference>
<name>A0A5D3YLK9_9BACT</name>
<dbReference type="GO" id="GO:0005524">
    <property type="term" value="F:ATP binding"/>
    <property type="evidence" value="ECO:0007669"/>
    <property type="project" value="UniProtKB-UniRule"/>
</dbReference>
<feature type="domain" description="Valyl-tRNA synthetase tRNA-binding arm" evidence="15">
    <location>
        <begin position="834"/>
        <end position="898"/>
    </location>
</feature>
<dbReference type="GO" id="GO:0005829">
    <property type="term" value="C:cytosol"/>
    <property type="evidence" value="ECO:0007669"/>
    <property type="project" value="TreeGrafter"/>
</dbReference>
<evidence type="ECO:0000256" key="3">
    <source>
        <dbReference type="ARBA" id="ARBA00022490"/>
    </source>
</evidence>
<evidence type="ECO:0000256" key="10">
    <source>
        <dbReference type="ARBA" id="ARBA00047552"/>
    </source>
</evidence>
<evidence type="ECO:0000256" key="8">
    <source>
        <dbReference type="ARBA" id="ARBA00023054"/>
    </source>
</evidence>
<evidence type="ECO:0000313" key="17">
    <source>
        <dbReference type="Proteomes" id="UP000324595"/>
    </source>
</evidence>
<comment type="domain">
    <text evidence="12">ValRS has two distinct active sites: one for aminoacylation and one for editing. The misactivated threonine is translocated from the active site to the editing site.</text>
</comment>
<dbReference type="GO" id="GO:0002161">
    <property type="term" value="F:aminoacyl-tRNA deacylase activity"/>
    <property type="evidence" value="ECO:0007669"/>
    <property type="project" value="InterPro"/>
</dbReference>
<dbReference type="InterPro" id="IPR002300">
    <property type="entry name" value="aa-tRNA-synth_Ia"/>
</dbReference>
<dbReference type="GO" id="GO:0004832">
    <property type="term" value="F:valine-tRNA ligase activity"/>
    <property type="evidence" value="ECO:0007669"/>
    <property type="project" value="UniProtKB-UniRule"/>
</dbReference>
<comment type="catalytic activity">
    <reaction evidence="10 12">
        <text>tRNA(Val) + L-valine + ATP = L-valyl-tRNA(Val) + AMP + diphosphate</text>
        <dbReference type="Rhea" id="RHEA:10704"/>
        <dbReference type="Rhea" id="RHEA-COMP:9672"/>
        <dbReference type="Rhea" id="RHEA-COMP:9708"/>
        <dbReference type="ChEBI" id="CHEBI:30616"/>
        <dbReference type="ChEBI" id="CHEBI:33019"/>
        <dbReference type="ChEBI" id="CHEBI:57762"/>
        <dbReference type="ChEBI" id="CHEBI:78442"/>
        <dbReference type="ChEBI" id="CHEBI:78537"/>
        <dbReference type="ChEBI" id="CHEBI:456215"/>
        <dbReference type="EC" id="6.1.1.9"/>
    </reaction>
</comment>
<dbReference type="InterPro" id="IPR013155">
    <property type="entry name" value="M/V/L/I-tRNA-synth_anticd-bd"/>
</dbReference>
<comment type="similarity">
    <text evidence="11 12">Belongs to the class-I aminoacyl-tRNA synthetase family. ValS type 1 subfamily.</text>
</comment>
<dbReference type="SUPFAM" id="SSF50677">
    <property type="entry name" value="ValRS/IleRS/LeuRS editing domain"/>
    <property type="match status" value="1"/>
</dbReference>
<feature type="short sequence motif" description="'HIGH' region" evidence="12">
    <location>
        <begin position="50"/>
        <end position="60"/>
    </location>
</feature>
<dbReference type="NCBIfam" id="NF004349">
    <property type="entry name" value="PRK05729.1"/>
    <property type="match status" value="1"/>
</dbReference>
<dbReference type="Pfam" id="PF08264">
    <property type="entry name" value="Anticodon_1"/>
    <property type="match status" value="1"/>
</dbReference>
<dbReference type="CDD" id="cd00817">
    <property type="entry name" value="ValRS_core"/>
    <property type="match status" value="1"/>
</dbReference>
<dbReference type="InterPro" id="IPR033705">
    <property type="entry name" value="Anticodon_Ia_Val"/>
</dbReference>
<evidence type="ECO:0000256" key="1">
    <source>
        <dbReference type="ARBA" id="ARBA00004496"/>
    </source>
</evidence>
<dbReference type="HAMAP" id="MF_02004">
    <property type="entry name" value="Val_tRNA_synth_type1"/>
    <property type="match status" value="1"/>
</dbReference>
<evidence type="ECO:0000256" key="5">
    <source>
        <dbReference type="ARBA" id="ARBA00022741"/>
    </source>
</evidence>
<dbReference type="AlphaFoldDB" id="A0A5D3YLK9"/>
<evidence type="ECO:0000256" key="4">
    <source>
        <dbReference type="ARBA" id="ARBA00022598"/>
    </source>
</evidence>
<keyword evidence="9 12" id="KW-0030">Aminoacyl-tRNA synthetase</keyword>
<reference evidence="16 17" key="1">
    <citation type="submission" date="2019-07" db="EMBL/GenBank/DDBJ databases">
        <title>Genomic Encyclopedia of Archaeal and Bacterial Type Strains, Phase II (KMG-II): from individual species to whole genera.</title>
        <authorList>
            <person name="Goeker M."/>
        </authorList>
    </citation>
    <scope>NUCLEOTIDE SEQUENCE [LARGE SCALE GENOMIC DNA]</scope>
    <source>
        <strain evidence="16 17">DSM 21935</strain>
    </source>
</reference>
<dbReference type="InterPro" id="IPR001412">
    <property type="entry name" value="aa-tRNA-synth_I_CS"/>
</dbReference>
<protein>
    <recommendedName>
        <fullName evidence="12">Valine--tRNA ligase</fullName>
        <ecNumber evidence="12">6.1.1.9</ecNumber>
    </recommendedName>
    <alternativeName>
        <fullName evidence="12">Valyl-tRNA synthetase</fullName>
        <shortName evidence="12">ValRS</shortName>
    </alternativeName>
</protein>
<dbReference type="CDD" id="cd07962">
    <property type="entry name" value="Anticodon_Ia_Val"/>
    <property type="match status" value="1"/>
</dbReference>
<dbReference type="FunFam" id="1.10.287.380:FF:000001">
    <property type="entry name" value="Valine--tRNA ligase"/>
    <property type="match status" value="1"/>
</dbReference>
<dbReference type="InterPro" id="IPR037118">
    <property type="entry name" value="Val-tRNA_synth_C_sf"/>
</dbReference>
<dbReference type="Proteomes" id="UP000324595">
    <property type="component" value="Unassembled WGS sequence"/>
</dbReference>
<feature type="domain" description="Methionyl/Valyl/Leucyl/Isoleucyl-tRNA synthetase anticodon-binding" evidence="14">
    <location>
        <begin position="628"/>
        <end position="774"/>
    </location>
</feature>
<comment type="caution">
    <text evidence="16">The sequence shown here is derived from an EMBL/GenBank/DDBJ whole genome shotgun (WGS) entry which is preliminary data.</text>
</comment>
<evidence type="ECO:0000259" key="13">
    <source>
        <dbReference type="Pfam" id="PF00133"/>
    </source>
</evidence>
<dbReference type="EMBL" id="VNHY01000001">
    <property type="protein sequence ID" value="TYP95056.1"/>
    <property type="molecule type" value="Genomic_DNA"/>
</dbReference>
<dbReference type="SUPFAM" id="SSF47323">
    <property type="entry name" value="Anticodon-binding domain of a subclass of class I aminoacyl-tRNA synthetases"/>
    <property type="match status" value="1"/>
</dbReference>
<dbReference type="Gene3D" id="3.90.740.10">
    <property type="entry name" value="Valyl/Leucyl/Isoleucyl-tRNA synthetase, editing domain"/>
    <property type="match status" value="1"/>
</dbReference>
<evidence type="ECO:0000256" key="6">
    <source>
        <dbReference type="ARBA" id="ARBA00022840"/>
    </source>
</evidence>
<comment type="domain">
    <text evidence="12">The C-terminal coiled-coil domain is crucial for aminoacylation activity.</text>
</comment>
<keyword evidence="5 12" id="KW-0547">Nucleotide-binding</keyword>
<dbReference type="Gene3D" id="3.40.50.620">
    <property type="entry name" value="HUPs"/>
    <property type="match status" value="2"/>
</dbReference>
<evidence type="ECO:0000256" key="2">
    <source>
        <dbReference type="ARBA" id="ARBA00011245"/>
    </source>
</evidence>
<dbReference type="InterPro" id="IPR002303">
    <property type="entry name" value="Valyl-tRNA_ligase"/>
</dbReference>
<dbReference type="PANTHER" id="PTHR11946">
    <property type="entry name" value="VALYL-TRNA SYNTHETASES"/>
    <property type="match status" value="1"/>
</dbReference>
<evidence type="ECO:0000256" key="7">
    <source>
        <dbReference type="ARBA" id="ARBA00022917"/>
    </source>
</evidence>
<evidence type="ECO:0000256" key="9">
    <source>
        <dbReference type="ARBA" id="ARBA00023146"/>
    </source>
</evidence>
<dbReference type="Pfam" id="PF10458">
    <property type="entry name" value="Val_tRNA-synt_C"/>
    <property type="match status" value="1"/>
</dbReference>
<evidence type="ECO:0000259" key="15">
    <source>
        <dbReference type="Pfam" id="PF10458"/>
    </source>
</evidence>
<keyword evidence="17" id="KW-1185">Reference proteome</keyword>
<feature type="domain" description="Aminoacyl-tRNA synthetase class Ia" evidence="13">
    <location>
        <begin position="22"/>
        <end position="581"/>
    </location>
</feature>
<evidence type="ECO:0000256" key="12">
    <source>
        <dbReference type="HAMAP-Rule" id="MF_02004"/>
    </source>
</evidence>
<dbReference type="InterPro" id="IPR009008">
    <property type="entry name" value="Val/Leu/Ile-tRNA-synth_edit"/>
</dbReference>
<keyword evidence="3 12" id="KW-0963">Cytoplasm</keyword>
<sequence length="899" mass="105146">MDTPTASQDIPKHFDPSSIEDKWYDFWEDNGFFHSEPDDRESYTVVIPPPNVTGVLHMGHMLNNTIQDVLVRRARMQDKNACWVPGTDHASIATEAKVVQKLRDEGITKADLTREEFLEHAWDWTDEHGGIILQQLRKLGASCDWERTRFTLEDDLYEAVIDCFIELYERGYIYRGKRMINWDPEAQTALSDEEVIHREETSKLYHVRYKIKDSDEWVTIATTRPETILADTAVCVHPDDERYQDLIGKTAIIPVVEREVPIIADDYVDMEYGTGCLKITPAHDENDYEIGKKHDLEIIDMLNPDGTLSEAAEHHIGKNRFEARELVIQDLEDADQLVEIEEMTNKVGYSERTDAIIEPRLSLQWFCKMDELSKPAHENVMNDNIQFHPSKFKNEYNHWMENIRDWCISRQLWWGQRIPAWYYGDDKDDYVIAKTQDEAIEKAREKYDNSDLTADDISQDEDVLDTWFSSWLWPITVFDPEFIKTGEANEELEYYYPTQDLVTAPEIMFFWVARMIISGYEFCDEKPFSNVYYTGIVRDSQRRKMSKSLGNSPDPIKLMEEYGTDGVRVGMLFSSPAGNDLLFEEELCEQGRNFANKIWNAFRFLSMNRTEDSELDQELDINDDNLVDRWMLSRLHETIDAINKDFENFRINEALHKIYSLIWDDFCDWYIELIKADEPGASIPEERLSRGFNFFEQLMKLLHPFMPFITEEIWQHIRNRNTDEAIIVAEWPEFDQSAVAESDLQLFDVIQRMISSVRNIRAEFKLSPNDDIDLMIKAKDEEMAEALRENEWIFHKLQSIANLEVQADLKKPDTSASAIVEGTEIFVPLEGLIDLDKERERIQKEIDRLKGFLKSIEGKLNNDGFINNAPEDVVQKERDKKEDTETNLKKLQTILNELD</sequence>